<dbReference type="AlphaFoldDB" id="A0A7J5YY69"/>
<keyword evidence="3" id="KW-1185">Reference proteome</keyword>
<accession>A0A7J5YY69</accession>
<sequence>MKGVKIVPNQSELDREVLGNNQVVCFVFTSMESADPGLEAMDQYLNSLKCASTEEEPWSYSDEVLQR</sequence>
<proteinExistence type="predicted"/>
<feature type="domain" description="SNTX thioredoxin-like" evidence="1">
    <location>
        <begin position="3"/>
        <end position="66"/>
    </location>
</feature>
<organism evidence="2 3">
    <name type="scientific">Dissostichus mawsoni</name>
    <name type="common">Antarctic cod</name>
    <dbReference type="NCBI Taxonomy" id="36200"/>
    <lineage>
        <taxon>Eukaryota</taxon>
        <taxon>Metazoa</taxon>
        <taxon>Chordata</taxon>
        <taxon>Craniata</taxon>
        <taxon>Vertebrata</taxon>
        <taxon>Euteleostomi</taxon>
        <taxon>Actinopterygii</taxon>
        <taxon>Neopterygii</taxon>
        <taxon>Teleostei</taxon>
        <taxon>Neoteleostei</taxon>
        <taxon>Acanthomorphata</taxon>
        <taxon>Eupercaria</taxon>
        <taxon>Perciformes</taxon>
        <taxon>Notothenioidei</taxon>
        <taxon>Nototheniidae</taxon>
        <taxon>Dissostichus</taxon>
    </lineage>
</organism>
<comment type="caution">
    <text evidence="2">The sequence shown here is derived from an EMBL/GenBank/DDBJ whole genome shotgun (WGS) entry which is preliminary data.</text>
</comment>
<dbReference type="InterPro" id="IPR040581">
    <property type="entry name" value="Thioredoxin_11"/>
</dbReference>
<dbReference type="EMBL" id="JAAKFY010000008">
    <property type="protein sequence ID" value="KAF3853068.1"/>
    <property type="molecule type" value="Genomic_DNA"/>
</dbReference>
<evidence type="ECO:0000313" key="3">
    <source>
        <dbReference type="Proteomes" id="UP000518266"/>
    </source>
</evidence>
<protein>
    <recommendedName>
        <fullName evidence="1">SNTX thioredoxin-like domain-containing protein</fullName>
    </recommendedName>
</protein>
<name>A0A7J5YY69_DISMA</name>
<gene>
    <name evidence="2" type="ORF">F7725_013756</name>
</gene>
<dbReference type="Pfam" id="PF18078">
    <property type="entry name" value="Thioredoxin_11"/>
    <property type="match status" value="1"/>
</dbReference>
<reference evidence="2 3" key="1">
    <citation type="submission" date="2020-03" db="EMBL/GenBank/DDBJ databases">
        <title>Dissostichus mawsoni Genome sequencing and assembly.</title>
        <authorList>
            <person name="Park H."/>
        </authorList>
    </citation>
    <scope>NUCLEOTIDE SEQUENCE [LARGE SCALE GENOMIC DNA]</scope>
    <source>
        <strain evidence="2">DM0001</strain>
        <tissue evidence="2">Muscle</tissue>
    </source>
</reference>
<evidence type="ECO:0000259" key="1">
    <source>
        <dbReference type="Pfam" id="PF18078"/>
    </source>
</evidence>
<evidence type="ECO:0000313" key="2">
    <source>
        <dbReference type="EMBL" id="KAF3853068.1"/>
    </source>
</evidence>
<dbReference type="Proteomes" id="UP000518266">
    <property type="component" value="Unassembled WGS sequence"/>
</dbReference>